<keyword evidence="1" id="KW-0812">Transmembrane</keyword>
<dbReference type="EMBL" id="JAAXOS010000005">
    <property type="protein sequence ID" value="NKY26710.1"/>
    <property type="molecule type" value="Genomic_DNA"/>
</dbReference>
<dbReference type="AlphaFoldDB" id="A0A7X6R2T8"/>
<gene>
    <name evidence="2" type="ORF">HGB38_10815</name>
</gene>
<accession>A0A7X6R2T8</accession>
<feature type="transmembrane region" description="Helical" evidence="1">
    <location>
        <begin position="12"/>
        <end position="31"/>
    </location>
</feature>
<evidence type="ECO:0000313" key="3">
    <source>
        <dbReference type="Proteomes" id="UP000540698"/>
    </source>
</evidence>
<keyword evidence="1" id="KW-1133">Transmembrane helix</keyword>
<sequence>MSDRRLPPRRGIFLAAAVVALMALIYALGALHPPYRTAPATDRLGPDRGEQVTDYLDRSRDSLEAGGDEPRWALVSFTEPPAPEQIPAHSGGLRISQVLYRVPVPRVQTPLVTVPVPEGAAAAVDSAQDAAWLLPRPADDRSARVVEYSAARLRDGCGCVVGLVVRGSPAQLRDLAGRNGIRAVQALPADAVAGSFAVVPLLPDYRDVVLPGPDDGPVPQP</sequence>
<proteinExistence type="predicted"/>
<protein>
    <submittedName>
        <fullName evidence="2">Uncharacterized protein</fullName>
    </submittedName>
</protein>
<dbReference type="Proteomes" id="UP000540698">
    <property type="component" value="Unassembled WGS sequence"/>
</dbReference>
<evidence type="ECO:0000313" key="2">
    <source>
        <dbReference type="EMBL" id="NKY26710.1"/>
    </source>
</evidence>
<comment type="caution">
    <text evidence="2">The sequence shown here is derived from an EMBL/GenBank/DDBJ whole genome shotgun (WGS) entry which is preliminary data.</text>
</comment>
<name>A0A7X6R2T8_9NOCA</name>
<evidence type="ECO:0000256" key="1">
    <source>
        <dbReference type="SAM" id="Phobius"/>
    </source>
</evidence>
<dbReference type="RefSeq" id="WP_062977398.1">
    <property type="nucleotide sequence ID" value="NZ_JAAXOS010000005.1"/>
</dbReference>
<organism evidence="2 3">
    <name type="scientific">Nocardia gamkensis</name>
    <dbReference type="NCBI Taxonomy" id="352869"/>
    <lineage>
        <taxon>Bacteria</taxon>
        <taxon>Bacillati</taxon>
        <taxon>Actinomycetota</taxon>
        <taxon>Actinomycetes</taxon>
        <taxon>Mycobacteriales</taxon>
        <taxon>Nocardiaceae</taxon>
        <taxon>Nocardia</taxon>
    </lineage>
</organism>
<keyword evidence="3" id="KW-1185">Reference proteome</keyword>
<reference evidence="2 3" key="1">
    <citation type="submission" date="2020-04" db="EMBL/GenBank/DDBJ databases">
        <title>MicrobeNet Type strains.</title>
        <authorList>
            <person name="Nicholson A.C."/>
        </authorList>
    </citation>
    <scope>NUCLEOTIDE SEQUENCE [LARGE SCALE GENOMIC DNA]</scope>
    <source>
        <strain evidence="2 3">DSM 44956</strain>
    </source>
</reference>
<keyword evidence="1" id="KW-0472">Membrane</keyword>